<evidence type="ECO:0000256" key="1">
    <source>
        <dbReference type="SAM" id="MobiDB-lite"/>
    </source>
</evidence>
<dbReference type="EMBL" id="HBGU01061893">
    <property type="protein sequence ID" value="CAD9518107.1"/>
    <property type="molecule type" value="Transcribed_RNA"/>
</dbReference>
<evidence type="ECO:0000313" key="2">
    <source>
        <dbReference type="EMBL" id="CAD9518107.1"/>
    </source>
</evidence>
<proteinExistence type="predicted"/>
<sequence>MALTFIGKSPNPLPLPPGLQLDPRRYVGITGPPAAQRSPTPSRVRVRYQITKPDGRIKPETQDVELIGLVEDLERCTVQQLIMLLHQHGPRSLQLLSSRHPIELRYHGETLAPEKLLSDYALKNNSELQVVIKPSLPDCEVRVRNTAAADTSITRLRLSSHKLVTPLCVEQLTPDQTVADVKARLRQMMVSTPMWLVRGPTPPVAAPPPIQLTQKDGSVFEVRVGDQFGKPEGGGGGGGKGKKGEGAQLKRASDGVLIEQAILEPELWQLTLNDPEDKLFNILHQGAVLPDEALLSACGLVNNEMLYLNFKAPWEPDEPLLPAKADKKGKKKK</sequence>
<evidence type="ECO:0008006" key="3">
    <source>
        <dbReference type="Google" id="ProtNLM"/>
    </source>
</evidence>
<feature type="region of interest" description="Disordered" evidence="1">
    <location>
        <begin position="1"/>
        <end position="20"/>
    </location>
</feature>
<feature type="region of interest" description="Disordered" evidence="1">
    <location>
        <begin position="314"/>
        <end position="333"/>
    </location>
</feature>
<reference evidence="2" key="1">
    <citation type="submission" date="2021-01" db="EMBL/GenBank/DDBJ databases">
        <authorList>
            <person name="Corre E."/>
            <person name="Pelletier E."/>
            <person name="Niang G."/>
            <person name="Scheremetjew M."/>
            <person name="Finn R."/>
            <person name="Kale V."/>
            <person name="Holt S."/>
            <person name="Cochrane G."/>
            <person name="Meng A."/>
            <person name="Brown T."/>
            <person name="Cohen L."/>
        </authorList>
    </citation>
    <scope>NUCLEOTIDE SEQUENCE</scope>
    <source>
        <strain evidence="2">UTEX LB 985</strain>
    </source>
</reference>
<organism evidence="2">
    <name type="scientific">Haptolina brevifila</name>
    <dbReference type="NCBI Taxonomy" id="156173"/>
    <lineage>
        <taxon>Eukaryota</taxon>
        <taxon>Haptista</taxon>
        <taxon>Haptophyta</taxon>
        <taxon>Prymnesiophyceae</taxon>
        <taxon>Prymnesiales</taxon>
        <taxon>Prymnesiaceae</taxon>
        <taxon>Haptolina</taxon>
    </lineage>
</organism>
<accession>A0A7S2IFZ1</accession>
<protein>
    <recommendedName>
        <fullName evidence="3">Ubiquitin-like domain-containing protein</fullName>
    </recommendedName>
</protein>
<name>A0A7S2IFZ1_9EUKA</name>
<dbReference type="AlphaFoldDB" id="A0A7S2IFZ1"/>
<gene>
    <name evidence="2" type="ORF">CBRE1094_LOCUS33688</name>
</gene>